<feature type="transmembrane region" description="Helical" evidence="1">
    <location>
        <begin position="145"/>
        <end position="163"/>
    </location>
</feature>
<name>A0ABW2CLA9_9ACTN</name>
<reference evidence="3" key="1">
    <citation type="journal article" date="2019" name="Int. J. Syst. Evol. Microbiol.">
        <title>The Global Catalogue of Microorganisms (GCM) 10K type strain sequencing project: providing services to taxonomists for standard genome sequencing and annotation.</title>
        <authorList>
            <consortium name="The Broad Institute Genomics Platform"/>
            <consortium name="The Broad Institute Genome Sequencing Center for Infectious Disease"/>
            <person name="Wu L."/>
            <person name="Ma J."/>
        </authorList>
    </citation>
    <scope>NUCLEOTIDE SEQUENCE [LARGE SCALE GENOMIC DNA]</scope>
    <source>
        <strain evidence="3">JCM 3369</strain>
    </source>
</reference>
<evidence type="ECO:0000313" key="2">
    <source>
        <dbReference type="EMBL" id="MFC6881715.1"/>
    </source>
</evidence>
<sequence>MKTTLTTICAAVSLVMTAGIAGTFFAFSVAVMPGLNAAKATTAIESMQTINQKIQNPAFLGAFMLAPVFAALVGVLLWTSGQHGAAWLFFAAAAVYVVGAFLPTVAVNVPMNNDLDAVKLSGLHDAAKTWSDYTGKWTAWNHVRGLFSFVSLLLMSYATYRWAKDS</sequence>
<comment type="caution">
    <text evidence="2">The sequence shown here is derived from an EMBL/GenBank/DDBJ whole genome shotgun (WGS) entry which is preliminary data.</text>
</comment>
<proteinExistence type="predicted"/>
<keyword evidence="1" id="KW-0812">Transmembrane</keyword>
<dbReference type="RefSeq" id="WP_160824155.1">
    <property type="nucleotide sequence ID" value="NZ_JBHSXE010000001.1"/>
</dbReference>
<dbReference type="Proteomes" id="UP001596380">
    <property type="component" value="Unassembled WGS sequence"/>
</dbReference>
<protein>
    <submittedName>
        <fullName evidence="2">DUF1772 domain-containing protein</fullName>
    </submittedName>
</protein>
<feature type="transmembrane region" description="Helical" evidence="1">
    <location>
        <begin position="85"/>
        <end position="106"/>
    </location>
</feature>
<feature type="transmembrane region" description="Helical" evidence="1">
    <location>
        <begin position="57"/>
        <end position="78"/>
    </location>
</feature>
<accession>A0ABW2CLA9</accession>
<dbReference type="EMBL" id="JBHSXS010000009">
    <property type="protein sequence ID" value="MFC6881715.1"/>
    <property type="molecule type" value="Genomic_DNA"/>
</dbReference>
<evidence type="ECO:0000313" key="3">
    <source>
        <dbReference type="Proteomes" id="UP001596380"/>
    </source>
</evidence>
<keyword evidence="3" id="KW-1185">Reference proteome</keyword>
<organism evidence="2 3">
    <name type="scientific">Actinomadura yumaensis</name>
    <dbReference type="NCBI Taxonomy" id="111807"/>
    <lineage>
        <taxon>Bacteria</taxon>
        <taxon>Bacillati</taxon>
        <taxon>Actinomycetota</taxon>
        <taxon>Actinomycetes</taxon>
        <taxon>Streptosporangiales</taxon>
        <taxon>Thermomonosporaceae</taxon>
        <taxon>Actinomadura</taxon>
    </lineage>
</organism>
<dbReference type="Pfam" id="PF08592">
    <property type="entry name" value="Anthrone_oxy"/>
    <property type="match status" value="1"/>
</dbReference>
<dbReference type="InterPro" id="IPR013901">
    <property type="entry name" value="Anthrone_oxy"/>
</dbReference>
<keyword evidence="1" id="KW-1133">Transmembrane helix</keyword>
<keyword evidence="1" id="KW-0472">Membrane</keyword>
<evidence type="ECO:0000256" key="1">
    <source>
        <dbReference type="SAM" id="Phobius"/>
    </source>
</evidence>
<gene>
    <name evidence="2" type="ORF">ACFQKB_18300</name>
</gene>